<evidence type="ECO:0000256" key="1">
    <source>
        <dbReference type="SAM" id="Phobius"/>
    </source>
</evidence>
<dbReference type="OrthoDB" id="10427408at2759"/>
<accession>A0A061AGL1</accession>
<keyword evidence="1" id="KW-0812">Transmembrane</keyword>
<proteinExistence type="predicted"/>
<keyword evidence="1" id="KW-1133">Transmembrane helix</keyword>
<name>A0A061AGL1_RHOTO</name>
<feature type="transmembrane region" description="Helical" evidence="1">
    <location>
        <begin position="142"/>
        <end position="161"/>
    </location>
</feature>
<reference evidence="2" key="1">
    <citation type="journal article" date="2014" name="Genome Announc.">
        <title>Draft genome sequence of Rhodosporidium toruloides CECT1137, an oleaginous yeast of biotechnological interest.</title>
        <authorList>
            <person name="Morin N."/>
            <person name="Calcas X."/>
            <person name="Devillers H."/>
            <person name="Durrens P."/>
            <person name="Sherman D.J."/>
            <person name="Nicaud J.-M."/>
            <person name="Neuveglise C."/>
        </authorList>
    </citation>
    <scope>NUCLEOTIDE SEQUENCE</scope>
    <source>
        <strain evidence="2">CECT1137</strain>
    </source>
</reference>
<gene>
    <name evidence="2" type="ORF">RHTO0S_01e18074g</name>
</gene>
<sequence>MAQTRHSVLKTRLIRFVDREGAIRLPSDAEDEEKRLPWVLSREEASREGYTNVHLLGECIAASIWNALCLFYLLHPTFLSSRSPTLLLNPNPNPESTYLYALTFLTLVPLAIGVMAGSAALWSDEEADVESRKGWGGAKRAVVWIGTVGCIASMWPLLRLAVADWDAQYQAEMAVILIVLQAFLVKSGSDSSFPHDSRITLSPASTADLAALEKALVEKDMRTADEQKVKIVVQFCA</sequence>
<keyword evidence="1" id="KW-0472">Membrane</keyword>
<organism evidence="2">
    <name type="scientific">Rhodotorula toruloides</name>
    <name type="common">Yeast</name>
    <name type="synonym">Rhodosporidium toruloides</name>
    <dbReference type="NCBI Taxonomy" id="5286"/>
    <lineage>
        <taxon>Eukaryota</taxon>
        <taxon>Fungi</taxon>
        <taxon>Dikarya</taxon>
        <taxon>Basidiomycota</taxon>
        <taxon>Pucciniomycotina</taxon>
        <taxon>Microbotryomycetes</taxon>
        <taxon>Sporidiobolales</taxon>
        <taxon>Sporidiobolaceae</taxon>
        <taxon>Rhodotorula</taxon>
    </lineage>
</organism>
<feature type="transmembrane region" description="Helical" evidence="1">
    <location>
        <begin position="55"/>
        <end position="78"/>
    </location>
</feature>
<feature type="transmembrane region" description="Helical" evidence="1">
    <location>
        <begin position="98"/>
        <end position="122"/>
    </location>
</feature>
<dbReference type="AlphaFoldDB" id="A0A061AGL1"/>
<dbReference type="EMBL" id="LK052936">
    <property type="protein sequence ID" value="CDR36275.1"/>
    <property type="molecule type" value="Genomic_DNA"/>
</dbReference>
<protein>
    <submittedName>
        <fullName evidence="2">RHTO0S01e18074g1_1</fullName>
    </submittedName>
</protein>
<evidence type="ECO:0000313" key="2">
    <source>
        <dbReference type="EMBL" id="CDR36275.1"/>
    </source>
</evidence>